<dbReference type="AlphaFoldDB" id="A0A5B0EJK7"/>
<organism evidence="2 3">
    <name type="scientific">Paeniglutamicibacter gangotriensis</name>
    <dbReference type="NCBI Taxonomy" id="254787"/>
    <lineage>
        <taxon>Bacteria</taxon>
        <taxon>Bacillati</taxon>
        <taxon>Actinomycetota</taxon>
        <taxon>Actinomycetes</taxon>
        <taxon>Micrococcales</taxon>
        <taxon>Micrococcaceae</taxon>
        <taxon>Paeniglutamicibacter</taxon>
    </lineage>
</organism>
<dbReference type="GO" id="GO:0016747">
    <property type="term" value="F:acyltransferase activity, transferring groups other than amino-acyl groups"/>
    <property type="evidence" value="ECO:0007669"/>
    <property type="project" value="InterPro"/>
</dbReference>
<sequence>MRGPLPVLPVIEYLLSYSVPAGLERQALSALTLNPDHRWHERMDHALFVVTAQHEGSRVGVGIVHNAVTAPTQAPRPLELGGMFVHPAYRRLGIRQHMAESRLTYALSMGGTPITVIAHHNQTSWNYYGRSARWTPECEYLSDVTGRPMTIWVSTESPWHRTGRGLVPLVPAQPNTALPHYTQVHRPPLGPGQDNAVPA</sequence>
<evidence type="ECO:0000259" key="1">
    <source>
        <dbReference type="Pfam" id="PF00583"/>
    </source>
</evidence>
<dbReference type="CDD" id="cd04301">
    <property type="entry name" value="NAT_SF"/>
    <property type="match status" value="1"/>
</dbReference>
<dbReference type="RefSeq" id="WP_188109084.1">
    <property type="nucleotide sequence ID" value="NZ_VOBL01000003.1"/>
</dbReference>
<comment type="caution">
    <text evidence="2">The sequence shown here is derived from an EMBL/GenBank/DDBJ whole genome shotgun (WGS) entry which is preliminary data.</text>
</comment>
<name>A0A5B0EJK7_9MICC</name>
<dbReference type="Gene3D" id="3.40.630.30">
    <property type="match status" value="1"/>
</dbReference>
<dbReference type="Proteomes" id="UP000323856">
    <property type="component" value="Unassembled WGS sequence"/>
</dbReference>
<evidence type="ECO:0000313" key="3">
    <source>
        <dbReference type="Proteomes" id="UP000323856"/>
    </source>
</evidence>
<gene>
    <name evidence="2" type="ORF">FQ154_04610</name>
</gene>
<dbReference type="InterPro" id="IPR000182">
    <property type="entry name" value="GNAT_dom"/>
</dbReference>
<reference evidence="2 3" key="1">
    <citation type="submission" date="2019-07" db="EMBL/GenBank/DDBJ databases">
        <title>Analysis of the biochemical properties, biological activity and biotechnological potential of siderophores and biosurfactants produced by Antarctic psychrotolerant bacteria.</title>
        <authorList>
            <person name="Styczynski M."/>
            <person name="Krucon T."/>
            <person name="Decewicz P."/>
            <person name="Dziewit L."/>
        </authorList>
    </citation>
    <scope>NUCLEOTIDE SEQUENCE [LARGE SCALE GENOMIC DNA]</scope>
    <source>
        <strain evidence="2 3">ANT_H27</strain>
    </source>
</reference>
<evidence type="ECO:0000313" key="2">
    <source>
        <dbReference type="EMBL" id="KAA0979033.1"/>
    </source>
</evidence>
<accession>A0A5B0EJK7</accession>
<dbReference type="EMBL" id="VOBL01000003">
    <property type="protein sequence ID" value="KAA0979033.1"/>
    <property type="molecule type" value="Genomic_DNA"/>
</dbReference>
<dbReference type="Pfam" id="PF00583">
    <property type="entry name" value="Acetyltransf_1"/>
    <property type="match status" value="1"/>
</dbReference>
<feature type="domain" description="N-acetyltransferase" evidence="1">
    <location>
        <begin position="37"/>
        <end position="129"/>
    </location>
</feature>
<dbReference type="SUPFAM" id="SSF55729">
    <property type="entry name" value="Acyl-CoA N-acyltransferases (Nat)"/>
    <property type="match status" value="1"/>
</dbReference>
<dbReference type="InterPro" id="IPR016181">
    <property type="entry name" value="Acyl_CoA_acyltransferase"/>
</dbReference>
<keyword evidence="2" id="KW-0808">Transferase</keyword>
<protein>
    <submittedName>
        <fullName evidence="2">GNAT family N-acetyltransferase</fullName>
    </submittedName>
</protein>
<proteinExistence type="predicted"/>